<dbReference type="CDD" id="cd05466">
    <property type="entry name" value="PBP2_LTTR_substrate"/>
    <property type="match status" value="1"/>
</dbReference>
<dbReference type="InterPro" id="IPR036388">
    <property type="entry name" value="WH-like_DNA-bd_sf"/>
</dbReference>
<dbReference type="Pfam" id="PF03466">
    <property type="entry name" value="LysR_substrate"/>
    <property type="match status" value="1"/>
</dbReference>
<evidence type="ECO:0000256" key="1">
    <source>
        <dbReference type="ARBA" id="ARBA00009437"/>
    </source>
</evidence>
<proteinExistence type="inferred from homology"/>
<dbReference type="GO" id="GO:0032993">
    <property type="term" value="C:protein-DNA complex"/>
    <property type="evidence" value="ECO:0007669"/>
    <property type="project" value="TreeGrafter"/>
</dbReference>
<gene>
    <name evidence="6" type="ORF">DF3PB_260005</name>
    <name evidence="7" type="ORF">DF3PB_300017</name>
</gene>
<keyword evidence="2" id="KW-0805">Transcription regulation</keyword>
<reference evidence="7" key="1">
    <citation type="submission" date="2018-07" db="EMBL/GenBank/DDBJ databases">
        <authorList>
            <person name="Quirk P.G."/>
            <person name="Krulwich T.A."/>
        </authorList>
    </citation>
    <scope>NUCLEOTIDE SEQUENCE</scope>
</reference>
<keyword evidence="3" id="KW-0238">DNA-binding</keyword>
<dbReference type="SUPFAM" id="SSF53850">
    <property type="entry name" value="Periplasmic binding protein-like II"/>
    <property type="match status" value="1"/>
</dbReference>
<evidence type="ECO:0000256" key="3">
    <source>
        <dbReference type="ARBA" id="ARBA00023125"/>
    </source>
</evidence>
<keyword evidence="4" id="KW-0804">Transcription</keyword>
<dbReference type="GO" id="GO:0003700">
    <property type="term" value="F:DNA-binding transcription factor activity"/>
    <property type="evidence" value="ECO:0007669"/>
    <property type="project" value="InterPro"/>
</dbReference>
<dbReference type="EMBL" id="UIDG01000224">
    <property type="protein sequence ID" value="SUS06605.1"/>
    <property type="molecule type" value="Genomic_DNA"/>
</dbReference>
<dbReference type="InterPro" id="IPR005119">
    <property type="entry name" value="LysR_subst-bd"/>
</dbReference>
<evidence type="ECO:0000256" key="2">
    <source>
        <dbReference type="ARBA" id="ARBA00023015"/>
    </source>
</evidence>
<dbReference type="InterPro" id="IPR036390">
    <property type="entry name" value="WH_DNA-bd_sf"/>
</dbReference>
<dbReference type="AlphaFoldDB" id="A0A380TDQ9"/>
<evidence type="ECO:0000256" key="4">
    <source>
        <dbReference type="ARBA" id="ARBA00023163"/>
    </source>
</evidence>
<comment type="similarity">
    <text evidence="1">Belongs to the LysR transcriptional regulatory family.</text>
</comment>
<evidence type="ECO:0000259" key="5">
    <source>
        <dbReference type="PROSITE" id="PS50931"/>
    </source>
</evidence>
<dbReference type="Gene3D" id="3.40.190.10">
    <property type="entry name" value="Periplasmic binding protein-like II"/>
    <property type="match status" value="2"/>
</dbReference>
<dbReference type="PANTHER" id="PTHR30346">
    <property type="entry name" value="TRANSCRIPTIONAL DUAL REGULATOR HCAR-RELATED"/>
    <property type="match status" value="1"/>
</dbReference>
<dbReference type="SUPFAM" id="SSF46785">
    <property type="entry name" value="Winged helix' DNA-binding domain"/>
    <property type="match status" value="1"/>
</dbReference>
<dbReference type="Pfam" id="PF00126">
    <property type="entry name" value="HTH_1"/>
    <property type="match status" value="1"/>
</dbReference>
<feature type="domain" description="HTH lysR-type" evidence="5">
    <location>
        <begin position="1"/>
        <end position="58"/>
    </location>
</feature>
<dbReference type="Gene3D" id="1.10.10.10">
    <property type="entry name" value="Winged helix-like DNA-binding domain superfamily/Winged helix DNA-binding domain"/>
    <property type="match status" value="1"/>
</dbReference>
<evidence type="ECO:0000313" key="7">
    <source>
        <dbReference type="EMBL" id="SUS06605.1"/>
    </source>
</evidence>
<dbReference type="FunFam" id="1.10.10.10:FF:000001">
    <property type="entry name" value="LysR family transcriptional regulator"/>
    <property type="match status" value="1"/>
</dbReference>
<dbReference type="InterPro" id="IPR000847">
    <property type="entry name" value="LysR_HTH_N"/>
</dbReference>
<sequence>MELYQVKYFVTLCETLNFTRAAEKCNVAQPSLTRAIQNLERELGGPLFHRERQNTHLTELGRLMQPYFEDMLGQTQAAHAFARSFANLDGISLRIGVMCTIGPIMVSDFLRSFAESHQGLDICVLDASAQALQSKLLNGEIDVAIYGMPELQPHDRLHALPLFYERFVVAVARDHPLAAHETVRCKDLHKGRYINRINCEVYEVATAALQRLGVEVQMVFRSERDDWVQAMIAAGHGFGFFPEYCVTMPGIVGRPLVEPEMYRTVDLVTVRGRPFSPAVGAFVRAAKAFTWTPAPPVPRPHDTDRGAYAA</sequence>
<dbReference type="PROSITE" id="PS50931">
    <property type="entry name" value="HTH_LYSR"/>
    <property type="match status" value="1"/>
</dbReference>
<protein>
    <submittedName>
        <fullName evidence="7">Transcriptional regulator</fullName>
    </submittedName>
</protein>
<evidence type="ECO:0000313" key="6">
    <source>
        <dbReference type="EMBL" id="SUS06254.1"/>
    </source>
</evidence>
<dbReference type="PRINTS" id="PR00039">
    <property type="entry name" value="HTHLYSR"/>
</dbReference>
<name>A0A380TDQ9_9ZZZZ</name>
<organism evidence="7">
    <name type="scientific">metagenome</name>
    <dbReference type="NCBI Taxonomy" id="256318"/>
    <lineage>
        <taxon>unclassified sequences</taxon>
        <taxon>metagenomes</taxon>
    </lineage>
</organism>
<dbReference type="EMBL" id="UIDG01000179">
    <property type="protein sequence ID" value="SUS06254.1"/>
    <property type="molecule type" value="Genomic_DNA"/>
</dbReference>
<dbReference type="GO" id="GO:0003677">
    <property type="term" value="F:DNA binding"/>
    <property type="evidence" value="ECO:0007669"/>
    <property type="project" value="UniProtKB-KW"/>
</dbReference>
<dbReference type="PANTHER" id="PTHR30346:SF28">
    <property type="entry name" value="HTH-TYPE TRANSCRIPTIONAL REGULATOR CYNR"/>
    <property type="match status" value="1"/>
</dbReference>
<accession>A0A380TDQ9</accession>